<reference evidence="4 5" key="1">
    <citation type="submission" date="2019-03" db="EMBL/GenBank/DDBJ databases">
        <title>Genomic features of bacteria from cold environments.</title>
        <authorList>
            <person name="Shen L."/>
        </authorList>
    </citation>
    <scope>NUCLEOTIDE SEQUENCE [LARGE SCALE GENOMIC DNA]</scope>
    <source>
        <strain evidence="5">T3246-1</strain>
    </source>
</reference>
<proteinExistence type="predicted"/>
<dbReference type="PANTHER" id="PTHR14239">
    <property type="entry name" value="DUDULIN-RELATED"/>
    <property type="match status" value="1"/>
</dbReference>
<comment type="caution">
    <text evidence="4">The sequence shown here is derived from an EMBL/GenBank/DDBJ whole genome shotgun (WGS) entry which is preliminary data.</text>
</comment>
<protein>
    <submittedName>
        <fullName evidence="4">NADP oxidoreductase</fullName>
    </submittedName>
</protein>
<feature type="domain" description="Pyrroline-5-carboxylate reductase catalytic N-terminal" evidence="3">
    <location>
        <begin position="50"/>
        <end position="139"/>
    </location>
</feature>
<evidence type="ECO:0000256" key="2">
    <source>
        <dbReference type="SAM" id="MobiDB-lite"/>
    </source>
</evidence>
<dbReference type="InterPro" id="IPR028939">
    <property type="entry name" value="P5C_Rdtase_cat_N"/>
</dbReference>
<evidence type="ECO:0000313" key="4">
    <source>
        <dbReference type="EMBL" id="TDE97531.1"/>
    </source>
</evidence>
<evidence type="ECO:0000313" key="5">
    <source>
        <dbReference type="Proteomes" id="UP000504882"/>
    </source>
</evidence>
<dbReference type="InterPro" id="IPR051267">
    <property type="entry name" value="STEAP_metalloreductase"/>
</dbReference>
<organism evidence="4 5">
    <name type="scientific">Occultella glacieicola</name>
    <dbReference type="NCBI Taxonomy" id="2518684"/>
    <lineage>
        <taxon>Bacteria</taxon>
        <taxon>Bacillati</taxon>
        <taxon>Actinomycetota</taxon>
        <taxon>Actinomycetes</taxon>
        <taxon>Micrococcales</taxon>
        <taxon>Ruaniaceae</taxon>
        <taxon>Occultella</taxon>
    </lineage>
</organism>
<sequence length="261" mass="26616">MTPRTDPECPVTDLAPSADRPDDGGRSGPDHTGATAEGAAAASARPGSGTVAVLGAGRVGTAIARVAMRSGYRVRLAASGDPKLIELIAQIMAPGALTATAAEAVAPADLVILAVPLGKHTTLDGDALAGKIVVDAMNYWPSTDGRDPELETAPSTSEVVARHLTRSAVVKTLNHIGYHDLEEQGRPAGNPGRRALAVAGDDPDATAFVRTFVDRLGFDPVDAGDLAAGVHLQPGTPVFNGQHDATTLVTLLREAPAAVGH</sequence>
<accession>A0ABY2E7J3</accession>
<dbReference type="Pfam" id="PF03807">
    <property type="entry name" value="F420_oxidored"/>
    <property type="match status" value="1"/>
</dbReference>
<dbReference type="EMBL" id="SMNA01000002">
    <property type="protein sequence ID" value="TDE97531.1"/>
    <property type="molecule type" value="Genomic_DNA"/>
</dbReference>
<feature type="compositionally biased region" description="Low complexity" evidence="2">
    <location>
        <begin position="30"/>
        <end position="43"/>
    </location>
</feature>
<keyword evidence="5" id="KW-1185">Reference proteome</keyword>
<keyword evidence="1" id="KW-0560">Oxidoreductase</keyword>
<feature type="region of interest" description="Disordered" evidence="2">
    <location>
        <begin position="1"/>
        <end position="43"/>
    </location>
</feature>
<feature type="compositionally biased region" description="Basic and acidic residues" evidence="2">
    <location>
        <begin position="19"/>
        <end position="29"/>
    </location>
</feature>
<dbReference type="SUPFAM" id="SSF51735">
    <property type="entry name" value="NAD(P)-binding Rossmann-fold domains"/>
    <property type="match status" value="1"/>
</dbReference>
<evidence type="ECO:0000259" key="3">
    <source>
        <dbReference type="Pfam" id="PF03807"/>
    </source>
</evidence>
<dbReference type="Gene3D" id="3.40.50.720">
    <property type="entry name" value="NAD(P)-binding Rossmann-like Domain"/>
    <property type="match status" value="1"/>
</dbReference>
<gene>
    <name evidence="4" type="ORF">EXU48_04940</name>
</gene>
<evidence type="ECO:0000256" key="1">
    <source>
        <dbReference type="ARBA" id="ARBA00023002"/>
    </source>
</evidence>
<dbReference type="InterPro" id="IPR036291">
    <property type="entry name" value="NAD(P)-bd_dom_sf"/>
</dbReference>
<dbReference type="Proteomes" id="UP000504882">
    <property type="component" value="Unassembled WGS sequence"/>
</dbReference>
<name>A0ABY2E7J3_9MICO</name>